<feature type="domain" description="Endoplasmic reticulum metallopeptidase 1/1-A TM" evidence="18">
    <location>
        <begin position="426"/>
        <end position="633"/>
    </location>
</feature>
<dbReference type="GO" id="GO:0046872">
    <property type="term" value="F:metal ion binding"/>
    <property type="evidence" value="ECO:0007669"/>
    <property type="project" value="UniProtKB-KW"/>
</dbReference>
<evidence type="ECO:0000256" key="12">
    <source>
        <dbReference type="ARBA" id="ARBA00023136"/>
    </source>
</evidence>
<dbReference type="InterPro" id="IPR048024">
    <property type="entry name" value="Fxna-like_M28_dom"/>
</dbReference>
<comment type="caution">
    <text evidence="19">The sequence shown here is derived from an EMBL/GenBank/DDBJ whole genome shotgun (WGS) entry which is preliminary data.</text>
</comment>
<evidence type="ECO:0000259" key="16">
    <source>
        <dbReference type="Pfam" id="PF04389"/>
    </source>
</evidence>
<dbReference type="InterPro" id="IPR053974">
    <property type="entry name" value="ERMP1_1-A_TM"/>
</dbReference>
<dbReference type="PANTHER" id="PTHR12147:SF22">
    <property type="entry name" value="ENDOPLASMIC RETICULUM METALLOPEPTIDASE 1"/>
    <property type="match status" value="1"/>
</dbReference>
<feature type="transmembrane region" description="Helical" evidence="15">
    <location>
        <begin position="499"/>
        <end position="517"/>
    </location>
</feature>
<evidence type="ECO:0000256" key="1">
    <source>
        <dbReference type="ARBA" id="ARBA00001947"/>
    </source>
</evidence>
<comment type="similarity">
    <text evidence="3">Belongs to the peptidase M28 family.</text>
</comment>
<evidence type="ECO:0000256" key="15">
    <source>
        <dbReference type="SAM" id="Phobius"/>
    </source>
</evidence>
<reference evidence="19" key="2">
    <citation type="journal article" date="2023" name="Microbiol Resour">
        <title>Decontamination and Annotation of the Draft Genome Sequence of the Oomycete Lagenidium giganteum ARSEF 373.</title>
        <authorList>
            <person name="Morgan W.R."/>
            <person name="Tartar A."/>
        </authorList>
    </citation>
    <scope>NUCLEOTIDE SEQUENCE</scope>
    <source>
        <strain evidence="19">ARSEF 373</strain>
    </source>
</reference>
<feature type="transmembrane region" description="Helical" evidence="15">
    <location>
        <begin position="458"/>
        <end position="478"/>
    </location>
</feature>
<evidence type="ECO:0000256" key="10">
    <source>
        <dbReference type="ARBA" id="ARBA00022989"/>
    </source>
</evidence>
<feature type="domain" description="Endoplasmic reticulum metallopeptidase 1-like C-terminal" evidence="17">
    <location>
        <begin position="652"/>
        <end position="869"/>
    </location>
</feature>
<evidence type="ECO:0000259" key="18">
    <source>
        <dbReference type="Pfam" id="PF22249"/>
    </source>
</evidence>
<evidence type="ECO:0000256" key="7">
    <source>
        <dbReference type="ARBA" id="ARBA00022801"/>
    </source>
</evidence>
<evidence type="ECO:0000259" key="17">
    <source>
        <dbReference type="Pfam" id="PF22248"/>
    </source>
</evidence>
<dbReference type="Pfam" id="PF22249">
    <property type="entry name" value="ERMP1-TM"/>
    <property type="match status" value="1"/>
</dbReference>
<feature type="transmembrane region" description="Helical" evidence="15">
    <location>
        <begin position="554"/>
        <end position="582"/>
    </location>
</feature>
<feature type="domain" description="Peptidase M28" evidence="16">
    <location>
        <begin position="161"/>
        <end position="355"/>
    </location>
</feature>
<keyword evidence="4" id="KW-0645">Protease</keyword>
<evidence type="ECO:0000256" key="6">
    <source>
        <dbReference type="ARBA" id="ARBA00022723"/>
    </source>
</evidence>
<evidence type="ECO:0008006" key="21">
    <source>
        <dbReference type="Google" id="ProtNLM"/>
    </source>
</evidence>
<evidence type="ECO:0000256" key="2">
    <source>
        <dbReference type="ARBA" id="ARBA00004477"/>
    </source>
</evidence>
<dbReference type="InterPro" id="IPR007484">
    <property type="entry name" value="Peptidase_M28"/>
</dbReference>
<evidence type="ECO:0000256" key="8">
    <source>
        <dbReference type="ARBA" id="ARBA00022824"/>
    </source>
</evidence>
<dbReference type="InterPro" id="IPR053973">
    <property type="entry name" value="ERMP1-like_C"/>
</dbReference>
<dbReference type="EMBL" id="DAKRPA010000004">
    <property type="protein sequence ID" value="DBA04872.1"/>
    <property type="molecule type" value="Genomic_DNA"/>
</dbReference>
<keyword evidence="12 15" id="KW-0472">Membrane</keyword>
<dbReference type="InterPro" id="IPR045175">
    <property type="entry name" value="M28_fam"/>
</dbReference>
<dbReference type="Pfam" id="PF04389">
    <property type="entry name" value="Peptidase_M28"/>
    <property type="match status" value="1"/>
</dbReference>
<reference evidence="19" key="1">
    <citation type="submission" date="2022-11" db="EMBL/GenBank/DDBJ databases">
        <authorList>
            <person name="Morgan W.R."/>
            <person name="Tartar A."/>
        </authorList>
    </citation>
    <scope>NUCLEOTIDE SEQUENCE</scope>
    <source>
        <strain evidence="19">ARSEF 373</strain>
    </source>
</reference>
<evidence type="ECO:0000256" key="13">
    <source>
        <dbReference type="ARBA" id="ARBA00023180"/>
    </source>
</evidence>
<dbReference type="GO" id="GO:0005789">
    <property type="term" value="C:endoplasmic reticulum membrane"/>
    <property type="evidence" value="ECO:0007669"/>
    <property type="project" value="UniProtKB-SubCell"/>
</dbReference>
<feature type="region of interest" description="Disordered" evidence="14">
    <location>
        <begin position="1"/>
        <end position="39"/>
    </location>
</feature>
<comment type="subcellular location">
    <subcellularLocation>
        <location evidence="2">Endoplasmic reticulum membrane</location>
        <topology evidence="2">Multi-pass membrane protein</topology>
    </subcellularLocation>
</comment>
<dbReference type="Gene3D" id="3.40.630.10">
    <property type="entry name" value="Zn peptidases"/>
    <property type="match status" value="1"/>
</dbReference>
<dbReference type="CDD" id="cd03875">
    <property type="entry name" value="M28_Fxna_like"/>
    <property type="match status" value="1"/>
</dbReference>
<keyword evidence="5 15" id="KW-0812">Transmembrane</keyword>
<feature type="transmembrane region" description="Helical" evidence="15">
    <location>
        <begin position="396"/>
        <end position="415"/>
    </location>
</feature>
<proteinExistence type="inferred from homology"/>
<evidence type="ECO:0000313" key="19">
    <source>
        <dbReference type="EMBL" id="DBA04872.1"/>
    </source>
</evidence>
<keyword evidence="20" id="KW-1185">Reference proteome</keyword>
<evidence type="ECO:0000313" key="20">
    <source>
        <dbReference type="Proteomes" id="UP001146120"/>
    </source>
</evidence>
<dbReference type="Pfam" id="PF22248">
    <property type="entry name" value="ERMP1_C"/>
    <property type="match status" value="1"/>
</dbReference>
<accession>A0AAV2ZJH4</accession>
<dbReference type="FunFam" id="3.40.630.10:FF:000008">
    <property type="entry name" value="Endoplasmic reticulum metallopeptidase 1"/>
    <property type="match status" value="1"/>
</dbReference>
<feature type="transmembrane region" description="Helical" evidence="15">
    <location>
        <begin position="427"/>
        <end position="452"/>
    </location>
</feature>
<keyword evidence="6" id="KW-0479">Metal-binding</keyword>
<keyword evidence="8" id="KW-0256">Endoplasmic reticulum</keyword>
<keyword evidence="7" id="KW-0378">Hydrolase</keyword>
<organism evidence="19 20">
    <name type="scientific">Lagenidium giganteum</name>
    <dbReference type="NCBI Taxonomy" id="4803"/>
    <lineage>
        <taxon>Eukaryota</taxon>
        <taxon>Sar</taxon>
        <taxon>Stramenopiles</taxon>
        <taxon>Oomycota</taxon>
        <taxon>Peronosporomycetes</taxon>
        <taxon>Pythiales</taxon>
        <taxon>Pythiaceae</taxon>
    </lineage>
</organism>
<dbReference type="PANTHER" id="PTHR12147">
    <property type="entry name" value="METALLOPEPTIDASE M28 FAMILY MEMBER"/>
    <property type="match status" value="1"/>
</dbReference>
<sequence>MPQSDHGGVRRRQHAHHAVTTSSDLAAKDGPGRARSKHHESVPRWQPMLWCFIGFYAFVVLWVSHRHAWLPEPLPVDAPSHRFSEARARVVLEKIMSFGYRPVGSQANEVLTPEYLVETIEEIKFDTKDTCNIELHVQRPSGAFGLDFLAQFQNIYSNVTNIVVRLTPRDALPEALNNSLMISSHYDAAIGAAAASDDGVSVAIMMELLRYFAAHSPKYASLVFNFNGAEETIMQAAHGFITQHPWKDTIRAFINLEAAGASGRELLFQTGSDELALAYVQGAKYPHASIIAQEVFQSGVIPADTDYRVYRDFGYVAGMDFAYIANGYVYHTSLDDVSRIEQGAIQRLGDNIAGVIHQLANTSGRLQKVAATPESSNTLFFDIAGYIMISMAKRTSITLCTIVLVAALVYSAVTPISVRLRLSALKLLCQCLGTSLAFTLAVALVLTLFAPLSWYSQPYLAAAAFLPPALAGMLHRLGNYLHTKALKSSAMLWQLEESLFEAIMCFWVIGLVLLLAIQAISSYVMALWIAFPLVGQMLCHSLQRMHLLSSSSYIVISLASVAIPVLHSAFILAIAFTFSIPLMGRSGTVVPPDVVVALAFWFSAMVMLSYSSRFFCFMPLQRIRQLRNAMLVITLNVLVVASLRNPYSDDCPMRVWIQHVERRVVLPDGQVQSDSGLWLNGIDFRRLSPIKPFLANTQWRNLATLPAPEPLLKTNDIYAHMPYVLPIRDLLPEQYSWYLPCAAPQVETPANLRVVSSKFSESTNRRTIHLHFTGPSHLDLFIDAKSTRLTSWSIGNGRNGPVPESNDTYILQFSSGTPPSSFHFWIEAEGSEPIGVVYVGHFLENMTPEAEEMLAALPSWTNAPAAVSTWTAMEI</sequence>
<evidence type="ECO:0000256" key="5">
    <source>
        <dbReference type="ARBA" id="ARBA00022692"/>
    </source>
</evidence>
<keyword evidence="13" id="KW-0325">Glycoprotein</keyword>
<comment type="cofactor">
    <cofactor evidence="1">
        <name>Zn(2+)</name>
        <dbReference type="ChEBI" id="CHEBI:29105"/>
    </cofactor>
</comment>
<protein>
    <recommendedName>
        <fullName evidence="21">Peptide hydrolase</fullName>
    </recommendedName>
</protein>
<feature type="transmembrane region" description="Helical" evidence="15">
    <location>
        <begin position="523"/>
        <end position="542"/>
    </location>
</feature>
<dbReference type="Proteomes" id="UP001146120">
    <property type="component" value="Unassembled WGS sequence"/>
</dbReference>
<dbReference type="GO" id="GO:0006508">
    <property type="term" value="P:proteolysis"/>
    <property type="evidence" value="ECO:0007669"/>
    <property type="project" value="UniProtKB-KW"/>
</dbReference>
<dbReference type="AlphaFoldDB" id="A0AAV2ZJH4"/>
<dbReference type="GO" id="GO:0008235">
    <property type="term" value="F:metalloexopeptidase activity"/>
    <property type="evidence" value="ECO:0007669"/>
    <property type="project" value="InterPro"/>
</dbReference>
<feature type="transmembrane region" description="Helical" evidence="15">
    <location>
        <begin position="594"/>
        <end position="616"/>
    </location>
</feature>
<evidence type="ECO:0000256" key="9">
    <source>
        <dbReference type="ARBA" id="ARBA00022833"/>
    </source>
</evidence>
<keyword evidence="9" id="KW-0862">Zinc</keyword>
<keyword evidence="11" id="KW-0482">Metalloprotease</keyword>
<keyword evidence="10 15" id="KW-1133">Transmembrane helix</keyword>
<evidence type="ECO:0000256" key="3">
    <source>
        <dbReference type="ARBA" id="ARBA00010918"/>
    </source>
</evidence>
<dbReference type="SUPFAM" id="SSF53187">
    <property type="entry name" value="Zn-dependent exopeptidases"/>
    <property type="match status" value="1"/>
</dbReference>
<evidence type="ECO:0000256" key="4">
    <source>
        <dbReference type="ARBA" id="ARBA00022670"/>
    </source>
</evidence>
<name>A0AAV2ZJH4_9STRA</name>
<evidence type="ECO:0000256" key="11">
    <source>
        <dbReference type="ARBA" id="ARBA00023049"/>
    </source>
</evidence>
<evidence type="ECO:0000256" key="14">
    <source>
        <dbReference type="SAM" id="MobiDB-lite"/>
    </source>
</evidence>
<gene>
    <name evidence="19" type="ORF">N0F65_006874</name>
</gene>